<comment type="caution">
    <text evidence="2">The sequence shown here is derived from an EMBL/GenBank/DDBJ whole genome shotgun (WGS) entry which is preliminary data.</text>
</comment>
<reference evidence="2" key="1">
    <citation type="submission" date="2022-07" db="EMBL/GenBank/DDBJ databases">
        <title>Enhanced cultured diversity of the mouse gut microbiota enables custom-made synthetic communities.</title>
        <authorList>
            <person name="Afrizal A."/>
        </authorList>
    </citation>
    <scope>NUCLEOTIDE SEQUENCE</scope>
    <source>
        <strain evidence="2">DSM 29482</strain>
    </source>
</reference>
<dbReference type="InterPro" id="IPR027268">
    <property type="entry name" value="Peptidase_M4/M1_CTD_sf"/>
</dbReference>
<keyword evidence="3" id="KW-1185">Reference proteome</keyword>
<name>A0A9X2S4Y2_9FIRM</name>
<dbReference type="SUPFAM" id="SSF55486">
    <property type="entry name" value="Metalloproteases ('zincins'), catalytic domain"/>
    <property type="match status" value="1"/>
</dbReference>
<dbReference type="InterPro" id="IPR011990">
    <property type="entry name" value="TPR-like_helical_dom_sf"/>
</dbReference>
<dbReference type="GO" id="GO:0008237">
    <property type="term" value="F:metallopeptidase activity"/>
    <property type="evidence" value="ECO:0007669"/>
    <property type="project" value="InterPro"/>
</dbReference>
<dbReference type="RefSeq" id="WP_042682908.1">
    <property type="nucleotide sequence ID" value="NZ_CABKTM010000049.1"/>
</dbReference>
<accession>A0A9X2S4Y2</accession>
<dbReference type="InterPro" id="IPR014782">
    <property type="entry name" value="Peptidase_M1_dom"/>
</dbReference>
<dbReference type="OrthoDB" id="3885507at2"/>
<dbReference type="Pfam" id="PF01433">
    <property type="entry name" value="Peptidase_M1"/>
    <property type="match status" value="1"/>
</dbReference>
<sequence>MEWWDGVYYIIKYIGYRIIEGKGTNKYFKLLNRKFDLYINFEKNTLCNKAVYTIESVKAKKRITFWLGFREDVEIDSVKINGRLHNYFKLYTLILPMFNYKINYLVIDNLDISKESRYLEVIVSYNINVSNHRDDMSTILENYITDDEFHLYNFWYPILGNCINIKEVFEGIFPTPEKCPYEINLSMSQDGIAAREGDIIKKSDSNYIIKNYNNELNNIFICGGRLHRTSYSIDNVKVNFYYTSSRQQYYRKSQEVLFKGIKYIIDTLKSFHQEIINIYCLPIIAGGYGLKYSIIMNENYFLDSNTIDSKHKYRLVWHEFIHHWWGSRISGSGKGKYLLSEGMTVLFEWLTVKHVLGRNIFDLVIEDAVEEVLEIVGFEKSISNANRVPPFGNVIIYNKAPLVLYQLFNKAGENTFIKCCQDFLKEPGIYEWEDFLIKLQEYSGLNLVNYSDKWIYQKEIPIIKENNYEILIDKRIDKEKQFDYFDYKVAKYRKDKNHKKLLEWLLHNGPLEEFWNKYYYYLFICYLNNNDYEKANWCIEQLDIKRDKKYYWEGMYQKAIYEYKQNNIKKSKKIIDTVLNSSYPIKNLRNLLIIYSKIEDCAENIKLIE</sequence>
<proteinExistence type="predicted"/>
<dbReference type="GO" id="GO:0008270">
    <property type="term" value="F:zinc ion binding"/>
    <property type="evidence" value="ECO:0007669"/>
    <property type="project" value="InterPro"/>
</dbReference>
<dbReference type="SUPFAM" id="SSF48452">
    <property type="entry name" value="TPR-like"/>
    <property type="match status" value="1"/>
</dbReference>
<dbReference type="EMBL" id="JANJZL010000004">
    <property type="protein sequence ID" value="MCR2044100.1"/>
    <property type="molecule type" value="Genomic_DNA"/>
</dbReference>
<gene>
    <name evidence="2" type="ORF">NSA23_08205</name>
</gene>
<dbReference type="Gene3D" id="1.10.390.10">
    <property type="entry name" value="Neutral Protease Domain 2"/>
    <property type="match status" value="1"/>
</dbReference>
<dbReference type="Proteomes" id="UP001142078">
    <property type="component" value="Unassembled WGS sequence"/>
</dbReference>
<feature type="domain" description="Peptidase M1 membrane alanine aminopeptidase" evidence="1">
    <location>
        <begin position="295"/>
        <end position="454"/>
    </location>
</feature>
<evidence type="ECO:0000313" key="2">
    <source>
        <dbReference type="EMBL" id="MCR2044100.1"/>
    </source>
</evidence>
<protein>
    <recommendedName>
        <fullName evidence="1">Peptidase M1 membrane alanine aminopeptidase domain-containing protein</fullName>
    </recommendedName>
</protein>
<evidence type="ECO:0000313" key="3">
    <source>
        <dbReference type="Proteomes" id="UP001142078"/>
    </source>
</evidence>
<evidence type="ECO:0000259" key="1">
    <source>
        <dbReference type="Pfam" id="PF01433"/>
    </source>
</evidence>
<organism evidence="2 3">
    <name type="scientific">Anaerosalibacter massiliensis</name>
    <dbReference type="NCBI Taxonomy" id="1347392"/>
    <lineage>
        <taxon>Bacteria</taxon>
        <taxon>Bacillati</taxon>
        <taxon>Bacillota</taxon>
        <taxon>Tissierellia</taxon>
        <taxon>Tissierellales</taxon>
        <taxon>Sporanaerobacteraceae</taxon>
        <taxon>Anaerosalibacter</taxon>
    </lineage>
</organism>
<dbReference type="AlphaFoldDB" id="A0A9X2S4Y2"/>